<organism evidence="2 3">
    <name type="scientific">Sorghum bicolor</name>
    <name type="common">Sorghum</name>
    <name type="synonym">Sorghum vulgare</name>
    <dbReference type="NCBI Taxonomy" id="4558"/>
    <lineage>
        <taxon>Eukaryota</taxon>
        <taxon>Viridiplantae</taxon>
        <taxon>Streptophyta</taxon>
        <taxon>Embryophyta</taxon>
        <taxon>Tracheophyta</taxon>
        <taxon>Spermatophyta</taxon>
        <taxon>Magnoliopsida</taxon>
        <taxon>Liliopsida</taxon>
        <taxon>Poales</taxon>
        <taxon>Poaceae</taxon>
        <taxon>PACMAD clade</taxon>
        <taxon>Panicoideae</taxon>
        <taxon>Andropogonodae</taxon>
        <taxon>Andropogoneae</taxon>
        <taxon>Sorghinae</taxon>
        <taxon>Sorghum</taxon>
    </lineage>
</organism>
<reference evidence="3" key="3">
    <citation type="journal article" date="2018" name="Plant J.">
        <title>The Sorghum bicolor reference genome: improved assembly, gene annotations, a transcriptome atlas, and signatures of genome organization.</title>
        <authorList>
            <person name="McCormick R.F."/>
            <person name="Truong S.K."/>
            <person name="Sreedasyam A."/>
            <person name="Jenkins J."/>
            <person name="Shu S."/>
            <person name="Sims D."/>
            <person name="Kennedy M."/>
            <person name="Amirebrahimi M."/>
            <person name="Weers B.D."/>
            <person name="McKinley B."/>
            <person name="Mattison A."/>
            <person name="Morishige D.T."/>
            <person name="Grimwood J."/>
            <person name="Schmutz J."/>
            <person name="Mullet J.E."/>
        </authorList>
    </citation>
    <scope>NUCLEOTIDE SEQUENCE [LARGE SCALE GENOMIC DNA]</scope>
    <source>
        <strain evidence="3">cv. BTx623</strain>
    </source>
</reference>
<dbReference type="AlphaFoldDB" id="A0A1W0W7X1"/>
<dbReference type="EMBL" id="CM000761">
    <property type="protein sequence ID" value="OQU90441.1"/>
    <property type="molecule type" value="Genomic_DNA"/>
</dbReference>
<dbReference type="Proteomes" id="UP000000768">
    <property type="component" value="Chromosome 2"/>
</dbReference>
<proteinExistence type="predicted"/>
<protein>
    <submittedName>
        <fullName evidence="2">Uncharacterized protein</fullName>
    </submittedName>
</protein>
<reference evidence="2" key="2">
    <citation type="submission" date="2017-02" db="EMBL/GenBank/DDBJ databases">
        <title>WGS assembly of Sorghum bicolor.</title>
        <authorList>
            <person name="Paterson A."/>
            <person name="Mullet J."/>
            <person name="Bowers J."/>
            <person name="Bruggmann R."/>
            <person name="Dubchak I."/>
            <person name="Grimwood J."/>
            <person name="Gundlach H."/>
            <person name="Haberer G."/>
            <person name="Hellsten U."/>
            <person name="Mitros T."/>
            <person name="Poliakov A."/>
            <person name="Schmutz J."/>
            <person name="Spannagl M."/>
            <person name="Tang H."/>
            <person name="Wang X."/>
            <person name="Wicker T."/>
            <person name="Bharti A."/>
            <person name="Chapman J."/>
            <person name="Feltus F."/>
            <person name="Gowik U."/>
            <person name="Grigoriev I."/>
            <person name="Lyons E."/>
            <person name="Maher C."/>
            <person name="Martis M."/>
            <person name="Narechania A."/>
            <person name="Otillar R."/>
            <person name="Penning B."/>
            <person name="Salamov A."/>
            <person name="Wang Y."/>
            <person name="Zhang L."/>
            <person name="Carpita N."/>
            <person name="Freeling M."/>
            <person name="Gingle A."/>
            <person name="Hash C."/>
            <person name="Keller B."/>
            <person name="Klein P."/>
            <person name="Kresovich S."/>
            <person name="Mccann M."/>
            <person name="Ming R."/>
            <person name="Peterson D."/>
            <person name="Rahman M."/>
            <person name="Ware D."/>
            <person name="Westhoff P."/>
            <person name="Mayer K."/>
            <person name="Messing J."/>
            <person name="Sims D."/>
            <person name="Jenkins J."/>
            <person name="Shu S."/>
            <person name="Rokhsar D."/>
        </authorList>
    </citation>
    <scope>NUCLEOTIDE SEQUENCE</scope>
</reference>
<dbReference type="Gramene" id="OQU90441">
    <property type="protein sequence ID" value="OQU90441"/>
    <property type="gene ID" value="SORBI_3002G410050"/>
</dbReference>
<name>A0A1W0W7X1_SORBI</name>
<evidence type="ECO:0000313" key="2">
    <source>
        <dbReference type="EMBL" id="OQU90441.1"/>
    </source>
</evidence>
<dbReference type="eggNOG" id="ENOG502R3PX">
    <property type="taxonomic scope" value="Eukaryota"/>
</dbReference>
<evidence type="ECO:0000256" key="1">
    <source>
        <dbReference type="SAM" id="MobiDB-lite"/>
    </source>
</evidence>
<evidence type="ECO:0000313" key="3">
    <source>
        <dbReference type="Proteomes" id="UP000000768"/>
    </source>
</evidence>
<dbReference type="InParanoid" id="A0A1W0W7X1"/>
<reference evidence="2 3" key="1">
    <citation type="journal article" date="2009" name="Nature">
        <title>The Sorghum bicolor genome and the diversification of grasses.</title>
        <authorList>
            <person name="Paterson A.H."/>
            <person name="Bowers J.E."/>
            <person name="Bruggmann R."/>
            <person name="Dubchak I."/>
            <person name="Grimwood J."/>
            <person name="Gundlach H."/>
            <person name="Haberer G."/>
            <person name="Hellsten U."/>
            <person name="Mitros T."/>
            <person name="Poliakov A."/>
            <person name="Schmutz J."/>
            <person name="Spannagl M."/>
            <person name="Tang H."/>
            <person name="Wang X."/>
            <person name="Wicker T."/>
            <person name="Bharti A.K."/>
            <person name="Chapman J."/>
            <person name="Feltus F.A."/>
            <person name="Gowik U."/>
            <person name="Grigoriev I.V."/>
            <person name="Lyons E."/>
            <person name="Maher C.A."/>
            <person name="Martis M."/>
            <person name="Narechania A."/>
            <person name="Otillar R.P."/>
            <person name="Penning B.W."/>
            <person name="Salamov A.A."/>
            <person name="Wang Y."/>
            <person name="Zhang L."/>
            <person name="Carpita N.C."/>
            <person name="Freeling M."/>
            <person name="Gingle A.R."/>
            <person name="Hash C.T."/>
            <person name="Keller B."/>
            <person name="Klein P."/>
            <person name="Kresovich S."/>
            <person name="McCann M.C."/>
            <person name="Ming R."/>
            <person name="Peterson D.G."/>
            <person name="Mehboob-ur-Rahman"/>
            <person name="Ware D."/>
            <person name="Westhoff P."/>
            <person name="Mayer K.F."/>
            <person name="Messing J."/>
            <person name="Rokhsar D.S."/>
        </authorList>
    </citation>
    <scope>NUCLEOTIDE SEQUENCE [LARGE SCALE GENOMIC DNA]</scope>
    <source>
        <strain evidence="3">cv. BTx623</strain>
    </source>
</reference>
<keyword evidence="3" id="KW-1185">Reference proteome</keyword>
<sequence length="330" mass="36432">MGVHLLIPRPPSHAAAPVATAGLRPLSNLGRKPFLLRFSSGQLMKMQTATATARRLLQPVSRCTAGRRRSCEPAPDDDEDDSKTDWAKKVREEIDRFAEEYAAKLGVSIEDSTINSKDMFRDEERKIMDKFWDIFSARNNLDILHAEAKMSLEMYWTAAQALSLSSRVMESASSRLQHPTEISLNTIEQTVKIYASIFVKVGEDTYNGKANKVTVISLLGALEGLAAISHILLQDTVEGVNYILLENGLTKYSPSQDVDALYSDYKKQMSGLKQNIIRTASAVEVCKVLDPTLRDAGTCTITFVLSMLCFRGKALAQAPGLNTRPAEDDG</sequence>
<dbReference type="Gramene" id="OQU90440">
    <property type="protein sequence ID" value="OQU90440"/>
    <property type="gene ID" value="SORBI_3002G410050"/>
</dbReference>
<dbReference type="OMA" id="CAGAREM"/>
<dbReference type="EMBL" id="CM000761">
    <property type="protein sequence ID" value="OQU90440.1"/>
    <property type="molecule type" value="Genomic_DNA"/>
</dbReference>
<dbReference type="ExpressionAtlas" id="A0A1W0W7X1">
    <property type="expression patterns" value="baseline"/>
</dbReference>
<gene>
    <name evidence="2" type="ORF">SORBI_3002G410050</name>
</gene>
<feature type="region of interest" description="Disordered" evidence="1">
    <location>
        <begin position="64"/>
        <end position="85"/>
    </location>
</feature>
<accession>A0A1W0W7X1</accession>